<dbReference type="EMBL" id="OX596099">
    <property type="protein sequence ID" value="CAI9695947.1"/>
    <property type="molecule type" value="Genomic_DNA"/>
</dbReference>
<gene>
    <name evidence="1" type="ORF">MRATA1EN3_LOCUS7160</name>
</gene>
<evidence type="ECO:0000313" key="1">
    <source>
        <dbReference type="EMBL" id="CAI9695947.1"/>
    </source>
</evidence>
<reference evidence="1" key="1">
    <citation type="submission" date="2023-05" db="EMBL/GenBank/DDBJ databases">
        <authorList>
            <consortium name="ELIXIR-Norway"/>
        </authorList>
    </citation>
    <scope>NUCLEOTIDE SEQUENCE</scope>
</reference>
<accession>A0ACB0E5U1</accession>
<dbReference type="Proteomes" id="UP001162501">
    <property type="component" value="Chromosome 15"/>
</dbReference>
<protein>
    <submittedName>
        <fullName evidence="1">Uncharacterized protein</fullName>
    </submittedName>
</protein>
<name>A0ACB0E5U1_RANTA</name>
<proteinExistence type="predicted"/>
<organism evidence="1 2">
    <name type="scientific">Rangifer tarandus platyrhynchus</name>
    <name type="common">Svalbard reindeer</name>
    <dbReference type="NCBI Taxonomy" id="3082113"/>
    <lineage>
        <taxon>Eukaryota</taxon>
        <taxon>Metazoa</taxon>
        <taxon>Chordata</taxon>
        <taxon>Craniata</taxon>
        <taxon>Vertebrata</taxon>
        <taxon>Euteleostomi</taxon>
        <taxon>Mammalia</taxon>
        <taxon>Eutheria</taxon>
        <taxon>Laurasiatheria</taxon>
        <taxon>Artiodactyla</taxon>
        <taxon>Ruminantia</taxon>
        <taxon>Pecora</taxon>
        <taxon>Cervidae</taxon>
        <taxon>Odocoileinae</taxon>
        <taxon>Rangifer</taxon>
    </lineage>
</organism>
<sequence>MASQAGWGPFLPRSSCLSCSFASSGLSALVPVSPYLGSAEPVGRGFEVAVRCPWTLAVCASNASRSPGSPRGPLMKNKTKQEPSGPTTRLRAAHYLTLRTEATTRPLQASPPGVAAQASQNRVYGSRTSERGSSSQNQLCRPPVGIREAPETRPFLPHPLSPGLGQRGWTLSWRRPHRATEGEPASTCAPTGGSQCPALSALPGPPLCDSRRTDRGGSPGGGNRDGAGLAGRTRSGPLVSPANLREAIAELQSSHLCKGTSWVPGGRMKYHNVEGPVKRRDREAVTSVCA</sequence>
<evidence type="ECO:0000313" key="2">
    <source>
        <dbReference type="Proteomes" id="UP001162501"/>
    </source>
</evidence>